<dbReference type="EMBL" id="JBHMCG010000098">
    <property type="protein sequence ID" value="MFB9575244.1"/>
    <property type="molecule type" value="Genomic_DNA"/>
</dbReference>
<keyword evidence="1" id="KW-0472">Membrane</keyword>
<dbReference type="Proteomes" id="UP001589710">
    <property type="component" value="Unassembled WGS sequence"/>
</dbReference>
<keyword evidence="1" id="KW-0812">Transmembrane</keyword>
<keyword evidence="3" id="KW-1185">Reference proteome</keyword>
<dbReference type="RefSeq" id="WP_345517705.1">
    <property type="nucleotide sequence ID" value="NZ_BAAAXD010000045.1"/>
</dbReference>
<sequence length="134" mass="14369">MIEFVIDCVVLGVVGSLVGMLIRRRHRQRSARAADGAPTGIPCMIKRASHGNRWRPGRLLTHAKPLTWRPAYGRSAVVLPDDLHRTAVRAVSTREGLVINPGSRIVECASSDGAVLIAVMPVDLEQVTGALSAA</sequence>
<accession>A0ABV5REB9</accession>
<comment type="caution">
    <text evidence="2">The sequence shown here is derived from an EMBL/GenBank/DDBJ whole genome shotgun (WGS) entry which is preliminary data.</text>
</comment>
<name>A0ABV5REB9_9ACTN</name>
<gene>
    <name evidence="2" type="ORF">ACFFTL_23870</name>
</gene>
<protein>
    <submittedName>
        <fullName evidence="2">Uncharacterized protein</fullName>
    </submittedName>
</protein>
<feature type="transmembrane region" description="Helical" evidence="1">
    <location>
        <begin position="6"/>
        <end position="22"/>
    </location>
</feature>
<proteinExistence type="predicted"/>
<keyword evidence="1" id="KW-1133">Transmembrane helix</keyword>
<evidence type="ECO:0000313" key="2">
    <source>
        <dbReference type="EMBL" id="MFB9575244.1"/>
    </source>
</evidence>
<evidence type="ECO:0000256" key="1">
    <source>
        <dbReference type="SAM" id="Phobius"/>
    </source>
</evidence>
<organism evidence="2 3">
    <name type="scientific">Streptomyces yanii</name>
    <dbReference type="NCBI Taxonomy" id="78510"/>
    <lineage>
        <taxon>Bacteria</taxon>
        <taxon>Bacillati</taxon>
        <taxon>Actinomycetota</taxon>
        <taxon>Actinomycetes</taxon>
        <taxon>Kitasatosporales</taxon>
        <taxon>Streptomycetaceae</taxon>
        <taxon>Streptomyces</taxon>
    </lineage>
</organism>
<reference evidence="2 3" key="1">
    <citation type="submission" date="2024-09" db="EMBL/GenBank/DDBJ databases">
        <authorList>
            <person name="Sun Q."/>
            <person name="Mori K."/>
        </authorList>
    </citation>
    <scope>NUCLEOTIDE SEQUENCE [LARGE SCALE GENOMIC DNA]</scope>
    <source>
        <strain evidence="2 3">JCM 3331</strain>
    </source>
</reference>
<evidence type="ECO:0000313" key="3">
    <source>
        <dbReference type="Proteomes" id="UP001589710"/>
    </source>
</evidence>